<dbReference type="Proteomes" id="UP000821865">
    <property type="component" value="Chromosome 1"/>
</dbReference>
<reference evidence="1" key="1">
    <citation type="submission" date="2020-05" db="EMBL/GenBank/DDBJ databases">
        <title>Large-scale comparative analyses of tick genomes elucidate their genetic diversity and vector capacities.</title>
        <authorList>
            <person name="Jia N."/>
            <person name="Wang J."/>
            <person name="Shi W."/>
            <person name="Du L."/>
            <person name="Sun Y."/>
            <person name="Zhan W."/>
            <person name="Jiang J."/>
            <person name="Wang Q."/>
            <person name="Zhang B."/>
            <person name="Ji P."/>
            <person name="Sakyi L.B."/>
            <person name="Cui X."/>
            <person name="Yuan T."/>
            <person name="Jiang B."/>
            <person name="Yang W."/>
            <person name="Lam T.T.-Y."/>
            <person name="Chang Q."/>
            <person name="Ding S."/>
            <person name="Wang X."/>
            <person name="Zhu J."/>
            <person name="Ruan X."/>
            <person name="Zhao L."/>
            <person name="Wei J."/>
            <person name="Que T."/>
            <person name="Du C."/>
            <person name="Cheng J."/>
            <person name="Dai P."/>
            <person name="Han X."/>
            <person name="Huang E."/>
            <person name="Gao Y."/>
            <person name="Liu J."/>
            <person name="Shao H."/>
            <person name="Ye R."/>
            <person name="Li L."/>
            <person name="Wei W."/>
            <person name="Wang X."/>
            <person name="Wang C."/>
            <person name="Yang T."/>
            <person name="Huo Q."/>
            <person name="Li W."/>
            <person name="Guo W."/>
            <person name="Chen H."/>
            <person name="Zhou L."/>
            <person name="Ni X."/>
            <person name="Tian J."/>
            <person name="Zhou Y."/>
            <person name="Sheng Y."/>
            <person name="Liu T."/>
            <person name="Pan Y."/>
            <person name="Xia L."/>
            <person name="Li J."/>
            <person name="Zhao F."/>
            <person name="Cao W."/>
        </authorList>
    </citation>
    <scope>NUCLEOTIDE SEQUENCE</scope>
    <source>
        <strain evidence="1">Dsil-2018</strain>
    </source>
</reference>
<proteinExistence type="predicted"/>
<organism evidence="1 2">
    <name type="scientific">Dermacentor silvarum</name>
    <name type="common">Tick</name>
    <dbReference type="NCBI Taxonomy" id="543639"/>
    <lineage>
        <taxon>Eukaryota</taxon>
        <taxon>Metazoa</taxon>
        <taxon>Ecdysozoa</taxon>
        <taxon>Arthropoda</taxon>
        <taxon>Chelicerata</taxon>
        <taxon>Arachnida</taxon>
        <taxon>Acari</taxon>
        <taxon>Parasitiformes</taxon>
        <taxon>Ixodida</taxon>
        <taxon>Ixodoidea</taxon>
        <taxon>Ixodidae</taxon>
        <taxon>Rhipicephalinae</taxon>
        <taxon>Dermacentor</taxon>
    </lineage>
</organism>
<comment type="caution">
    <text evidence="1">The sequence shown here is derived from an EMBL/GenBank/DDBJ whole genome shotgun (WGS) entry which is preliminary data.</text>
</comment>
<accession>A0ACB8DUB8</accession>
<gene>
    <name evidence="1" type="ORF">HPB49_003828</name>
</gene>
<evidence type="ECO:0000313" key="1">
    <source>
        <dbReference type="EMBL" id="KAH7977876.1"/>
    </source>
</evidence>
<evidence type="ECO:0000313" key="2">
    <source>
        <dbReference type="Proteomes" id="UP000821865"/>
    </source>
</evidence>
<dbReference type="EMBL" id="CM023470">
    <property type="protein sequence ID" value="KAH7977876.1"/>
    <property type="molecule type" value="Genomic_DNA"/>
</dbReference>
<keyword evidence="2" id="KW-1185">Reference proteome</keyword>
<sequence>MNFRTGFGFNPNIFSALAEKTKHMDSFSCHGGIVFDEMKLSEHLDVKSNGELEGFVDLAQFTSESQKEQLSDHGMVVLFQPFQGKWTQVLGVFASQSNVKSDTLGKIIVEATILCEKAGLLVDYVTCDGASWNRSMWKLFGIRDIVNGSENTVATGNGLSPRFQASFSFGSAEERYRLLAGRVAAIAAGYEALFPNIRAQLRTSCSTHIRRRFRPIQTADHSASLQSQSKGIIIEMVPHIALHHAAKLPITQAAHGMDTAISPAVIASDYSRSTLQRLLLSCHPDARVARRSPPTRLPDRGLTRRERSLLLRLRIGCCWTATRSFHLGRTDSPACTQCGAD</sequence>
<protein>
    <submittedName>
        <fullName evidence="1">Uncharacterized protein</fullName>
    </submittedName>
</protein>
<name>A0ACB8DUB8_DERSI</name>